<evidence type="ECO:0000313" key="7">
    <source>
        <dbReference type="Proteomes" id="UP000694861"/>
    </source>
</evidence>
<evidence type="ECO:0000256" key="3">
    <source>
        <dbReference type="ARBA" id="ARBA00022833"/>
    </source>
</evidence>
<dbReference type="PROSITE" id="PS50966">
    <property type="entry name" value="ZF_SWIM"/>
    <property type="match status" value="1"/>
</dbReference>
<dbReference type="Pfam" id="PF10551">
    <property type="entry name" value="MULE"/>
    <property type="match status" value="1"/>
</dbReference>
<dbReference type="Proteomes" id="UP000694861">
    <property type="component" value="Linkage group LG2"/>
</dbReference>
<dbReference type="InterPro" id="IPR002423">
    <property type="entry name" value="Cpn60/GroEL/TCP-1"/>
</dbReference>
<dbReference type="Pfam" id="PF00118">
    <property type="entry name" value="Cpn60_TCP1"/>
    <property type="match status" value="1"/>
</dbReference>
<dbReference type="PROSITE" id="PS50158">
    <property type="entry name" value="ZF_CCHC"/>
    <property type="match status" value="1"/>
</dbReference>
<dbReference type="InterPro" id="IPR006564">
    <property type="entry name" value="Znf_PMZ"/>
</dbReference>
<dbReference type="SMART" id="SM00575">
    <property type="entry name" value="ZnF_PMZ"/>
    <property type="match status" value="1"/>
</dbReference>
<dbReference type="Gene3D" id="1.10.560.10">
    <property type="entry name" value="GroEL-like equatorial domain"/>
    <property type="match status" value="1"/>
</dbReference>
<dbReference type="InterPro" id="IPR018289">
    <property type="entry name" value="MULE_transposase_dom"/>
</dbReference>
<dbReference type="InterPro" id="IPR027413">
    <property type="entry name" value="GROEL-like_equatorial_sf"/>
</dbReference>
<dbReference type="InterPro" id="IPR007527">
    <property type="entry name" value="Znf_SWIM"/>
</dbReference>
<organism evidence="7 8">
    <name type="scientific">Prunus mume</name>
    <name type="common">Japanese apricot</name>
    <name type="synonym">Armeniaca mume</name>
    <dbReference type="NCBI Taxonomy" id="102107"/>
    <lineage>
        <taxon>Eukaryota</taxon>
        <taxon>Viridiplantae</taxon>
        <taxon>Streptophyta</taxon>
        <taxon>Embryophyta</taxon>
        <taxon>Tracheophyta</taxon>
        <taxon>Spermatophyta</taxon>
        <taxon>Magnoliopsida</taxon>
        <taxon>eudicotyledons</taxon>
        <taxon>Gunneridae</taxon>
        <taxon>Pentapetalae</taxon>
        <taxon>rosids</taxon>
        <taxon>fabids</taxon>
        <taxon>Rosales</taxon>
        <taxon>Rosaceae</taxon>
        <taxon>Amygdaloideae</taxon>
        <taxon>Amygdaleae</taxon>
        <taxon>Prunus</taxon>
    </lineage>
</organism>
<protein>
    <submittedName>
        <fullName evidence="8">Uncharacterized protein LOC103322312</fullName>
    </submittedName>
</protein>
<evidence type="ECO:0000256" key="4">
    <source>
        <dbReference type="PROSITE-ProRule" id="PRU00047"/>
    </source>
</evidence>
<reference evidence="8" key="2">
    <citation type="submission" date="2025-08" db="UniProtKB">
        <authorList>
            <consortium name="RefSeq"/>
        </authorList>
    </citation>
    <scope>IDENTIFICATION</scope>
</reference>
<dbReference type="SUPFAM" id="SSF48592">
    <property type="entry name" value="GroEL equatorial domain-like"/>
    <property type="match status" value="1"/>
</dbReference>
<sequence>MTISFAGEFLQNAEELIRMGLHPSEIISGYNKARKKTIEILDELLAKKLFRMRYRHQSSFLGCLLQVLCSQEKKQHIVVHALELPLFCYDGHVVHLVHGKSVEDIDYGGGLSCINWEANFKVGRVFPNKIALIKTLCLAAVRGHFRFRTVQSGKRRLCVRCWQLPCPWRLRAYKVGLHEFRVVKYDPFHECDLRYLSSHHPQASTGLLSDSVKRRFKDSRTIYTAGDIIKDVRQNFGVTISYSKAWRSRELALKIIRGSAEESYALLPSYCYVLERTNPGTLTYIETDAANHFLYFFMSVGACIRGFKCSMRPVIAVDATHLKCKYKGVLFVATAFDGNRNIYPLAFGIGDLETDAAWEWFFTKLHCAIGDCSNLVVISDRNLSIENGLKGVFPEAAHGVCFYHLKGNMKASFKLKKRDPILGFFVRAAKSYRLAEFNRYFSMINNERVQTYLVRAGLHKWSRAHCDGRRYNVMTTNIAESINSVLRFARMLPVVHLIEEIRNMLQNWFSQRRDLSMKCKSMLCPDLGEKKLRKRLDAASRMNVVKINDMEYNVLDGDMNGLVHLQNYSCTCRKFDLEQLPCKHAIAVCRHLKLNPYSFASLYYTQATWAAAYAESIYPVPPQGTWVVPENVQNVNLLPPISKVMLGHRKTQRIPSKGEDSRERKCSRCGVKGHYRSTCKEAIPVTNKKQII</sequence>
<dbReference type="InterPro" id="IPR004332">
    <property type="entry name" value="Transposase_MuDR"/>
</dbReference>
<dbReference type="PANTHER" id="PTHR31973">
    <property type="entry name" value="POLYPROTEIN, PUTATIVE-RELATED"/>
    <property type="match status" value="1"/>
</dbReference>
<evidence type="ECO:0000259" key="6">
    <source>
        <dbReference type="PROSITE" id="PS50966"/>
    </source>
</evidence>
<dbReference type="GeneID" id="103322312"/>
<keyword evidence="3" id="KW-0862">Zinc</keyword>
<keyword evidence="1" id="KW-0479">Metal-binding</keyword>
<dbReference type="Pfam" id="PF03108">
    <property type="entry name" value="DBD_Tnp_Mut"/>
    <property type="match status" value="1"/>
</dbReference>
<accession>A0ABM0NBV5</accession>
<keyword evidence="2 4" id="KW-0863">Zinc-finger</keyword>
<feature type="domain" description="CCHC-type" evidence="5">
    <location>
        <begin position="664"/>
        <end position="681"/>
    </location>
</feature>
<gene>
    <name evidence="8" type="primary">LOC103322312</name>
</gene>
<dbReference type="Pfam" id="PF04434">
    <property type="entry name" value="SWIM"/>
    <property type="match status" value="1"/>
</dbReference>
<keyword evidence="7" id="KW-1185">Reference proteome</keyword>
<dbReference type="RefSeq" id="XP_008222439.1">
    <property type="nucleotide sequence ID" value="XM_008224217.1"/>
</dbReference>
<evidence type="ECO:0000313" key="8">
    <source>
        <dbReference type="RefSeq" id="XP_008222439.1"/>
    </source>
</evidence>
<feature type="domain" description="SWIM-type" evidence="6">
    <location>
        <begin position="552"/>
        <end position="593"/>
    </location>
</feature>
<name>A0ABM0NBV5_PRUMU</name>
<reference evidence="7" key="1">
    <citation type="journal article" date="2012" name="Nat. Commun.">
        <title>The genome of Prunus mume.</title>
        <authorList>
            <person name="Zhang Q."/>
            <person name="Chen W."/>
            <person name="Sun L."/>
            <person name="Zhao F."/>
            <person name="Huang B."/>
            <person name="Yang W."/>
            <person name="Tao Y."/>
            <person name="Wang J."/>
            <person name="Yuan Z."/>
            <person name="Fan G."/>
            <person name="Xing Z."/>
            <person name="Han C."/>
            <person name="Pan H."/>
            <person name="Zhong X."/>
            <person name="Shi W."/>
            <person name="Liang X."/>
            <person name="Du D."/>
            <person name="Sun F."/>
            <person name="Xu Z."/>
            <person name="Hao R."/>
            <person name="Lv T."/>
            <person name="Lv Y."/>
            <person name="Zheng Z."/>
            <person name="Sun M."/>
            <person name="Luo L."/>
            <person name="Cai M."/>
            <person name="Gao Y."/>
            <person name="Wang J."/>
            <person name="Yin Y."/>
            <person name="Xu X."/>
            <person name="Cheng T."/>
            <person name="Wang J."/>
        </authorList>
    </citation>
    <scope>NUCLEOTIDE SEQUENCE [LARGE SCALE GENOMIC DNA]</scope>
</reference>
<dbReference type="PANTHER" id="PTHR31973:SF113">
    <property type="entry name" value="PROTEIN FAR1-RELATED SEQUENCE 5-LIKE"/>
    <property type="match status" value="1"/>
</dbReference>
<proteinExistence type="predicted"/>
<dbReference type="InterPro" id="IPR001878">
    <property type="entry name" value="Znf_CCHC"/>
</dbReference>
<evidence type="ECO:0000259" key="5">
    <source>
        <dbReference type="PROSITE" id="PS50158"/>
    </source>
</evidence>
<evidence type="ECO:0000256" key="2">
    <source>
        <dbReference type="ARBA" id="ARBA00022771"/>
    </source>
</evidence>
<evidence type="ECO:0000256" key="1">
    <source>
        <dbReference type="ARBA" id="ARBA00022723"/>
    </source>
</evidence>